<dbReference type="GO" id="GO:0003677">
    <property type="term" value="F:DNA binding"/>
    <property type="evidence" value="ECO:0007669"/>
    <property type="project" value="UniProtKB-KW"/>
</dbReference>
<gene>
    <name evidence="5" type="ORF">E1218_06955</name>
</gene>
<dbReference type="Pfam" id="PF07729">
    <property type="entry name" value="FCD"/>
    <property type="match status" value="1"/>
</dbReference>
<dbReference type="SMART" id="SM00895">
    <property type="entry name" value="FCD"/>
    <property type="match status" value="1"/>
</dbReference>
<proteinExistence type="predicted"/>
<evidence type="ECO:0000256" key="2">
    <source>
        <dbReference type="ARBA" id="ARBA00023125"/>
    </source>
</evidence>
<evidence type="ECO:0000259" key="4">
    <source>
        <dbReference type="SMART" id="SM00895"/>
    </source>
</evidence>
<dbReference type="InterPro" id="IPR008920">
    <property type="entry name" value="TF_FadR/GntR_C"/>
</dbReference>
<evidence type="ECO:0000313" key="5">
    <source>
        <dbReference type="EMBL" id="TDD28550.1"/>
    </source>
</evidence>
<accession>A0A4R4XD41</accession>
<comment type="caution">
    <text evidence="5">The sequence shown here is derived from an EMBL/GenBank/DDBJ whole genome shotgun (WGS) entry which is preliminary data.</text>
</comment>
<dbReference type="Proteomes" id="UP000295172">
    <property type="component" value="Unassembled WGS sequence"/>
</dbReference>
<dbReference type="SUPFAM" id="SSF48008">
    <property type="entry name" value="GntR ligand-binding domain-like"/>
    <property type="match status" value="1"/>
</dbReference>
<evidence type="ECO:0000256" key="1">
    <source>
        <dbReference type="ARBA" id="ARBA00023015"/>
    </source>
</evidence>
<dbReference type="PANTHER" id="PTHR43537">
    <property type="entry name" value="TRANSCRIPTIONAL REGULATOR, GNTR FAMILY"/>
    <property type="match status" value="1"/>
</dbReference>
<sequence>MLELCEIRQSLEALAAGRAARTVGRATLTTLEQAIAQMQMLSRWREPTREQRFHDADVAFHEGMAMASGSKLLAFVLGGFEQSLRRSFAASYKGYFARGDSFDEVVDAHRAVLQAVRDRDVGGAEKAMRSHLSPGSAV</sequence>
<organism evidence="5 6">
    <name type="scientific">Kribbella turkmenica</name>
    <dbReference type="NCBI Taxonomy" id="2530375"/>
    <lineage>
        <taxon>Bacteria</taxon>
        <taxon>Bacillati</taxon>
        <taxon>Actinomycetota</taxon>
        <taxon>Actinomycetes</taxon>
        <taxon>Propionibacteriales</taxon>
        <taxon>Kribbellaceae</taxon>
        <taxon>Kribbella</taxon>
    </lineage>
</organism>
<keyword evidence="6" id="KW-1185">Reference proteome</keyword>
<name>A0A4R4XD41_9ACTN</name>
<keyword evidence="2" id="KW-0238">DNA-binding</keyword>
<dbReference type="AlphaFoldDB" id="A0A4R4XD41"/>
<dbReference type="EMBL" id="SMKR01000020">
    <property type="protein sequence ID" value="TDD28550.1"/>
    <property type="molecule type" value="Genomic_DNA"/>
</dbReference>
<dbReference type="InterPro" id="IPR011711">
    <property type="entry name" value="GntR_C"/>
</dbReference>
<feature type="domain" description="GntR C-terminal" evidence="4">
    <location>
        <begin position="3"/>
        <end position="134"/>
    </location>
</feature>
<evidence type="ECO:0000313" key="6">
    <source>
        <dbReference type="Proteomes" id="UP000295172"/>
    </source>
</evidence>
<keyword evidence="3" id="KW-0804">Transcription</keyword>
<reference evidence="5 6" key="1">
    <citation type="submission" date="2019-02" db="EMBL/GenBank/DDBJ databases">
        <title>Draft genome sequences of novel Actinobacteria.</title>
        <authorList>
            <person name="Sahin N."/>
            <person name="Ay H."/>
            <person name="Saygin H."/>
        </authorList>
    </citation>
    <scope>NUCLEOTIDE SEQUENCE [LARGE SCALE GENOMIC DNA]</scope>
    <source>
        <strain evidence="5 6">16K104</strain>
    </source>
</reference>
<dbReference type="Gene3D" id="1.20.120.530">
    <property type="entry name" value="GntR ligand-binding domain-like"/>
    <property type="match status" value="1"/>
</dbReference>
<dbReference type="PANTHER" id="PTHR43537:SF44">
    <property type="entry name" value="GNTR FAMILY REGULATORY PROTEIN"/>
    <property type="match status" value="1"/>
</dbReference>
<dbReference type="OrthoDB" id="4535513at2"/>
<protein>
    <submittedName>
        <fullName evidence="5">FCD domain-containing protein</fullName>
    </submittedName>
</protein>
<evidence type="ECO:0000256" key="3">
    <source>
        <dbReference type="ARBA" id="ARBA00023163"/>
    </source>
</evidence>
<keyword evidence="1" id="KW-0805">Transcription regulation</keyword>